<dbReference type="Proteomes" id="UP000245942">
    <property type="component" value="Unassembled WGS sequence"/>
</dbReference>
<dbReference type="GeneID" id="37011511"/>
<dbReference type="RefSeq" id="XP_025351310.1">
    <property type="nucleotide sequence ID" value="XM_025489777.1"/>
</dbReference>
<feature type="compositionally biased region" description="Basic residues" evidence="1">
    <location>
        <begin position="178"/>
        <end position="189"/>
    </location>
</feature>
<dbReference type="EMBL" id="KZ819321">
    <property type="protein sequence ID" value="PWN24150.1"/>
    <property type="molecule type" value="Genomic_DNA"/>
</dbReference>
<dbReference type="AlphaFoldDB" id="A0A316UFZ2"/>
<gene>
    <name evidence="2" type="ORF">BCV69DRAFT_21478</name>
</gene>
<evidence type="ECO:0000313" key="2">
    <source>
        <dbReference type="EMBL" id="PWN24150.1"/>
    </source>
</evidence>
<evidence type="ECO:0000313" key="3">
    <source>
        <dbReference type="Proteomes" id="UP000245942"/>
    </source>
</evidence>
<organism evidence="2 3">
    <name type="scientific">Pseudomicrostroma glucosiphilum</name>
    <dbReference type="NCBI Taxonomy" id="1684307"/>
    <lineage>
        <taxon>Eukaryota</taxon>
        <taxon>Fungi</taxon>
        <taxon>Dikarya</taxon>
        <taxon>Basidiomycota</taxon>
        <taxon>Ustilaginomycotina</taxon>
        <taxon>Exobasidiomycetes</taxon>
        <taxon>Microstromatales</taxon>
        <taxon>Microstromatales incertae sedis</taxon>
        <taxon>Pseudomicrostroma</taxon>
    </lineage>
</organism>
<feature type="region of interest" description="Disordered" evidence="1">
    <location>
        <begin position="166"/>
        <end position="189"/>
    </location>
</feature>
<reference evidence="2 3" key="1">
    <citation type="journal article" date="2018" name="Mol. Biol. Evol.">
        <title>Broad Genomic Sampling Reveals a Smut Pathogenic Ancestry of the Fungal Clade Ustilaginomycotina.</title>
        <authorList>
            <person name="Kijpornyongpan T."/>
            <person name="Mondo S.J."/>
            <person name="Barry K."/>
            <person name="Sandor L."/>
            <person name="Lee J."/>
            <person name="Lipzen A."/>
            <person name="Pangilinan J."/>
            <person name="LaButti K."/>
            <person name="Hainaut M."/>
            <person name="Henrissat B."/>
            <person name="Grigoriev I.V."/>
            <person name="Spatafora J.W."/>
            <person name="Aime M.C."/>
        </authorList>
    </citation>
    <scope>NUCLEOTIDE SEQUENCE [LARGE SCALE GENOMIC DNA]</scope>
    <source>
        <strain evidence="2 3">MCA 4718</strain>
    </source>
</reference>
<name>A0A316UFZ2_9BASI</name>
<protein>
    <submittedName>
        <fullName evidence="2">Uncharacterized protein</fullName>
    </submittedName>
</protein>
<keyword evidence="3" id="KW-1185">Reference proteome</keyword>
<sequence>MLSCLIHGFTGGEEVRNSIRLGGPPAPSSATVGGKPASEFEDSLLYMLPRSMERAKEIWQTTCVEEFRVQRWVEGGRRGRGKNAKDGDVVWEMLVGARDGRCGYPRQCSVAKRVWVCGCVRVVCKQRVGEATITLGGRPRAHHLTARLLLLPPGPFPTPHAQIKTRQSPLLSEEAKPSHGHAHHTHVQV</sequence>
<proteinExistence type="predicted"/>
<accession>A0A316UFZ2</accession>
<evidence type="ECO:0000256" key="1">
    <source>
        <dbReference type="SAM" id="MobiDB-lite"/>
    </source>
</evidence>